<comment type="catalytic activity">
    <reaction evidence="7">
        <text>Endonucleolytic cleavage of RNA, removing 5'-extranucleotides from tRNA precursor.</text>
        <dbReference type="EC" id="3.1.26.5"/>
    </reaction>
</comment>
<comment type="caution">
    <text evidence="9">The sequence shown here is derived from an EMBL/GenBank/DDBJ whole genome shotgun (WGS) entry which is preliminary data.</text>
</comment>
<dbReference type="GO" id="GO:0030677">
    <property type="term" value="C:ribonuclease P complex"/>
    <property type="evidence" value="ECO:0007669"/>
    <property type="project" value="TreeGrafter"/>
</dbReference>
<evidence type="ECO:0000256" key="2">
    <source>
        <dbReference type="ARBA" id="ARBA00022694"/>
    </source>
</evidence>
<dbReference type="GO" id="GO:0042781">
    <property type="term" value="F:3'-tRNA processing endoribonuclease activity"/>
    <property type="evidence" value="ECO:0007669"/>
    <property type="project" value="TreeGrafter"/>
</dbReference>
<reference evidence="9 10" key="1">
    <citation type="journal article" date="2016" name="Nat. Commun.">
        <title>Thousands of microbial genomes shed light on interconnected biogeochemical processes in an aquifer system.</title>
        <authorList>
            <person name="Anantharaman K."/>
            <person name="Brown C.T."/>
            <person name="Hug L.A."/>
            <person name="Sharon I."/>
            <person name="Castelle C.J."/>
            <person name="Probst A.J."/>
            <person name="Thomas B.C."/>
            <person name="Singh A."/>
            <person name="Wilkins M.J."/>
            <person name="Karaoz U."/>
            <person name="Brodie E.L."/>
            <person name="Williams K.H."/>
            <person name="Hubbard S.S."/>
            <person name="Banfield J.F."/>
        </authorList>
    </citation>
    <scope>NUCLEOTIDE SEQUENCE [LARGE SCALE GENOMIC DNA]</scope>
</reference>
<dbReference type="InterPro" id="IPR020568">
    <property type="entry name" value="Ribosomal_Su5_D2-typ_SF"/>
</dbReference>
<dbReference type="InterPro" id="IPR014721">
    <property type="entry name" value="Ribsml_uS5_D2-typ_fold_subgr"/>
</dbReference>
<keyword evidence="6 7" id="KW-0694">RNA-binding</keyword>
<dbReference type="EMBL" id="MGEK01000033">
    <property type="protein sequence ID" value="OGL81099.1"/>
    <property type="molecule type" value="Genomic_DNA"/>
</dbReference>
<dbReference type="Proteomes" id="UP000176846">
    <property type="component" value="Unassembled WGS sequence"/>
</dbReference>
<name>A0A1F7US74_9BACT</name>
<evidence type="ECO:0000256" key="8">
    <source>
        <dbReference type="NCBIfam" id="TIGR00188"/>
    </source>
</evidence>
<dbReference type="InterPro" id="IPR020539">
    <property type="entry name" value="RNase_P_CS"/>
</dbReference>
<sequence length="111" mass="13026">MFPQERRLGRRKDISLVLRRGRQINIPGLTLRFRRTNNTLPRCTVVVGTVVSKKAVIRNRLKRQMRHLLAAEIKSLNYGVDIMLTIRPPLLSKTKKERLVILKEALRRARF</sequence>
<comment type="similarity">
    <text evidence="7">Belongs to the RnpA family.</text>
</comment>
<evidence type="ECO:0000256" key="7">
    <source>
        <dbReference type="HAMAP-Rule" id="MF_00227"/>
    </source>
</evidence>
<gene>
    <name evidence="7" type="primary">rnpA</name>
    <name evidence="9" type="ORF">A2936_00660</name>
</gene>
<dbReference type="PROSITE" id="PS00648">
    <property type="entry name" value="RIBONUCLEASE_P"/>
    <property type="match status" value="1"/>
</dbReference>
<comment type="subunit">
    <text evidence="7">Consists of a catalytic RNA component (M1 or rnpB) and a protein subunit.</text>
</comment>
<evidence type="ECO:0000313" key="9">
    <source>
        <dbReference type="EMBL" id="OGL81099.1"/>
    </source>
</evidence>
<evidence type="ECO:0000313" key="10">
    <source>
        <dbReference type="Proteomes" id="UP000176846"/>
    </source>
</evidence>
<dbReference type="SUPFAM" id="SSF54211">
    <property type="entry name" value="Ribosomal protein S5 domain 2-like"/>
    <property type="match status" value="1"/>
</dbReference>
<keyword evidence="4 7" id="KW-0255">Endonuclease</keyword>
<keyword evidence="5 7" id="KW-0378">Hydrolase</keyword>
<evidence type="ECO:0000256" key="1">
    <source>
        <dbReference type="ARBA" id="ARBA00002663"/>
    </source>
</evidence>
<comment type="function">
    <text evidence="1 7">RNaseP catalyzes the removal of the 5'-leader sequence from pre-tRNA to produce the mature 5'-terminus. It can also cleave other RNA substrates such as 4.5S RNA. The protein component plays an auxiliary but essential role in vivo by binding to the 5'-leader sequence and broadening the substrate specificity of the ribozyme.</text>
</comment>
<dbReference type="GO" id="GO:0001682">
    <property type="term" value="P:tRNA 5'-leader removal"/>
    <property type="evidence" value="ECO:0007669"/>
    <property type="project" value="UniProtKB-UniRule"/>
</dbReference>
<dbReference type="InterPro" id="IPR000100">
    <property type="entry name" value="RNase_P"/>
</dbReference>
<organism evidence="9 10">
    <name type="scientific">Candidatus Uhrbacteria bacterium RIFCSPLOWO2_01_FULL_47_25</name>
    <dbReference type="NCBI Taxonomy" id="1802402"/>
    <lineage>
        <taxon>Bacteria</taxon>
        <taxon>Candidatus Uhriibacteriota</taxon>
    </lineage>
</organism>
<dbReference type="Pfam" id="PF00825">
    <property type="entry name" value="Ribonuclease_P"/>
    <property type="match status" value="1"/>
</dbReference>
<dbReference type="PANTHER" id="PTHR33992">
    <property type="entry name" value="RIBONUCLEASE P PROTEIN COMPONENT"/>
    <property type="match status" value="1"/>
</dbReference>
<evidence type="ECO:0000256" key="4">
    <source>
        <dbReference type="ARBA" id="ARBA00022759"/>
    </source>
</evidence>
<proteinExistence type="inferred from homology"/>
<accession>A0A1F7US74</accession>
<protein>
    <recommendedName>
        <fullName evidence="7 8">Ribonuclease P protein component</fullName>
        <shortName evidence="7">RNase P protein</shortName>
        <shortName evidence="7">RNaseP protein</shortName>
        <ecNumber evidence="7 8">3.1.26.5</ecNumber>
    </recommendedName>
    <alternativeName>
        <fullName evidence="7">Protein C5</fullName>
    </alternativeName>
</protein>
<dbReference type="GO" id="GO:0000049">
    <property type="term" value="F:tRNA binding"/>
    <property type="evidence" value="ECO:0007669"/>
    <property type="project" value="UniProtKB-UniRule"/>
</dbReference>
<keyword evidence="3 7" id="KW-0540">Nuclease</keyword>
<dbReference type="NCBIfam" id="TIGR00188">
    <property type="entry name" value="rnpA"/>
    <property type="match status" value="1"/>
</dbReference>
<dbReference type="Gene3D" id="3.30.230.10">
    <property type="match status" value="1"/>
</dbReference>
<dbReference type="PANTHER" id="PTHR33992:SF1">
    <property type="entry name" value="RIBONUCLEASE P PROTEIN COMPONENT"/>
    <property type="match status" value="1"/>
</dbReference>
<keyword evidence="2 7" id="KW-0819">tRNA processing</keyword>
<dbReference type="GO" id="GO:0004526">
    <property type="term" value="F:ribonuclease P activity"/>
    <property type="evidence" value="ECO:0007669"/>
    <property type="project" value="UniProtKB-UniRule"/>
</dbReference>
<evidence type="ECO:0000256" key="3">
    <source>
        <dbReference type="ARBA" id="ARBA00022722"/>
    </source>
</evidence>
<dbReference type="HAMAP" id="MF_00227">
    <property type="entry name" value="RNase_P"/>
    <property type="match status" value="1"/>
</dbReference>
<evidence type="ECO:0000256" key="5">
    <source>
        <dbReference type="ARBA" id="ARBA00022801"/>
    </source>
</evidence>
<evidence type="ECO:0000256" key="6">
    <source>
        <dbReference type="ARBA" id="ARBA00022884"/>
    </source>
</evidence>
<dbReference type="AlphaFoldDB" id="A0A1F7US74"/>
<dbReference type="EC" id="3.1.26.5" evidence="7 8"/>